<feature type="domain" description="PPIase cyclophilin-type" evidence="6">
    <location>
        <begin position="42"/>
        <end position="185"/>
    </location>
</feature>
<comment type="catalytic activity">
    <reaction evidence="4">
        <text>[protein]-peptidylproline (omega=180) = [protein]-peptidylproline (omega=0)</text>
        <dbReference type="Rhea" id="RHEA:16237"/>
        <dbReference type="Rhea" id="RHEA-COMP:10747"/>
        <dbReference type="Rhea" id="RHEA-COMP:10748"/>
        <dbReference type="ChEBI" id="CHEBI:83833"/>
        <dbReference type="ChEBI" id="CHEBI:83834"/>
        <dbReference type="EC" id="5.2.1.8"/>
    </reaction>
</comment>
<reference evidence="8" key="1">
    <citation type="submission" date="2016-11" db="EMBL/GenBank/DDBJ databases">
        <authorList>
            <person name="Varghese N."/>
            <person name="Submissions S."/>
        </authorList>
    </citation>
    <scope>NUCLEOTIDE SEQUENCE [LARGE SCALE GENOMIC DNA]</scope>
    <source>
        <strain evidence="8">DSM 19514</strain>
    </source>
</reference>
<dbReference type="EC" id="5.2.1.8" evidence="4"/>
<organism evidence="7 8">
    <name type="scientific">Ferrithrix thermotolerans DSM 19514</name>
    <dbReference type="NCBI Taxonomy" id="1121881"/>
    <lineage>
        <taxon>Bacteria</taxon>
        <taxon>Bacillati</taxon>
        <taxon>Actinomycetota</taxon>
        <taxon>Acidimicrobiia</taxon>
        <taxon>Acidimicrobiales</taxon>
        <taxon>Acidimicrobiaceae</taxon>
        <taxon>Ferrithrix</taxon>
    </lineage>
</organism>
<feature type="region of interest" description="Disordered" evidence="5">
    <location>
        <begin position="1"/>
        <end position="20"/>
    </location>
</feature>
<evidence type="ECO:0000259" key="6">
    <source>
        <dbReference type="PROSITE" id="PS50072"/>
    </source>
</evidence>
<proteinExistence type="inferred from homology"/>
<dbReference type="PANTHER" id="PTHR45625">
    <property type="entry name" value="PEPTIDYL-PROLYL CIS-TRANS ISOMERASE-RELATED"/>
    <property type="match status" value="1"/>
</dbReference>
<gene>
    <name evidence="7" type="ORF">SAMN02745225_00569</name>
</gene>
<dbReference type="EMBL" id="FQUL01000005">
    <property type="protein sequence ID" value="SHE42534.1"/>
    <property type="molecule type" value="Genomic_DNA"/>
</dbReference>
<sequence length="190" mass="20402">MFGSKKNYEPPQFDGSSPKVSNFNAPPSFIISEDKTYRAEIDTNLGRMVVDLYAKKAPLTANNFVFLALYHYYDGLTFHRIIPGFVVQGGDPSGNGTGGPGYRFRDELPSEGDYEIGTLAMANAGPNTNGSQFFIVSGPSGVDLPPLYSIFGKVVEGLDVVSALDAKGTPSGKPIEACFMKTVTITVLDN</sequence>
<accession>A0A1M4TDV2</accession>
<dbReference type="Pfam" id="PF00160">
    <property type="entry name" value="Pro_isomerase"/>
    <property type="match status" value="1"/>
</dbReference>
<dbReference type="InterPro" id="IPR002130">
    <property type="entry name" value="Cyclophilin-type_PPIase_dom"/>
</dbReference>
<dbReference type="InterPro" id="IPR020892">
    <property type="entry name" value="Cyclophilin-type_PPIase_CS"/>
</dbReference>
<dbReference type="GO" id="GO:0006457">
    <property type="term" value="P:protein folding"/>
    <property type="evidence" value="ECO:0007669"/>
    <property type="project" value="InterPro"/>
</dbReference>
<evidence type="ECO:0000313" key="8">
    <source>
        <dbReference type="Proteomes" id="UP000184295"/>
    </source>
</evidence>
<evidence type="ECO:0000256" key="3">
    <source>
        <dbReference type="ARBA" id="ARBA00023235"/>
    </source>
</evidence>
<dbReference type="RefSeq" id="WP_072788554.1">
    <property type="nucleotide sequence ID" value="NZ_FQUL01000005.1"/>
</dbReference>
<dbReference type="AlphaFoldDB" id="A0A1M4TDV2"/>
<comment type="function">
    <text evidence="1 4">PPIases accelerate the folding of proteins. It catalyzes the cis-trans isomerization of proline imidic peptide bonds in oligopeptides.</text>
</comment>
<keyword evidence="8" id="KW-1185">Reference proteome</keyword>
<dbReference type="OrthoDB" id="5507614at2"/>
<comment type="similarity">
    <text evidence="4">Belongs to the cyclophilin-type PPIase family.</text>
</comment>
<dbReference type="PROSITE" id="PS00170">
    <property type="entry name" value="CSA_PPIASE_1"/>
    <property type="match status" value="1"/>
</dbReference>
<dbReference type="Proteomes" id="UP000184295">
    <property type="component" value="Unassembled WGS sequence"/>
</dbReference>
<keyword evidence="2 4" id="KW-0697">Rotamase</keyword>
<protein>
    <recommendedName>
        <fullName evidence="4">Peptidyl-prolyl cis-trans isomerase</fullName>
        <shortName evidence="4">PPIase</shortName>
        <ecNumber evidence="4">5.2.1.8</ecNumber>
    </recommendedName>
</protein>
<dbReference type="SUPFAM" id="SSF50891">
    <property type="entry name" value="Cyclophilin-like"/>
    <property type="match status" value="1"/>
</dbReference>
<evidence type="ECO:0000256" key="5">
    <source>
        <dbReference type="SAM" id="MobiDB-lite"/>
    </source>
</evidence>
<dbReference type="GO" id="GO:0003755">
    <property type="term" value="F:peptidyl-prolyl cis-trans isomerase activity"/>
    <property type="evidence" value="ECO:0007669"/>
    <property type="project" value="UniProtKB-UniRule"/>
</dbReference>
<dbReference type="InterPro" id="IPR044666">
    <property type="entry name" value="Cyclophilin_A-like"/>
</dbReference>
<dbReference type="PRINTS" id="PR00153">
    <property type="entry name" value="CSAPPISMRASE"/>
</dbReference>
<evidence type="ECO:0000256" key="4">
    <source>
        <dbReference type="RuleBase" id="RU363019"/>
    </source>
</evidence>
<dbReference type="InterPro" id="IPR029000">
    <property type="entry name" value="Cyclophilin-like_dom_sf"/>
</dbReference>
<dbReference type="STRING" id="1121881.SAMN02745225_00569"/>
<dbReference type="PROSITE" id="PS50072">
    <property type="entry name" value="CSA_PPIASE_2"/>
    <property type="match status" value="1"/>
</dbReference>
<dbReference type="PANTHER" id="PTHR45625:SF4">
    <property type="entry name" value="PEPTIDYLPROLYL ISOMERASE DOMAIN AND WD REPEAT-CONTAINING PROTEIN 1"/>
    <property type="match status" value="1"/>
</dbReference>
<name>A0A1M4TDV2_9ACTN</name>
<evidence type="ECO:0000256" key="2">
    <source>
        <dbReference type="ARBA" id="ARBA00023110"/>
    </source>
</evidence>
<dbReference type="Gene3D" id="2.40.100.10">
    <property type="entry name" value="Cyclophilin-like"/>
    <property type="match status" value="1"/>
</dbReference>
<keyword evidence="3 4" id="KW-0413">Isomerase</keyword>
<evidence type="ECO:0000256" key="1">
    <source>
        <dbReference type="ARBA" id="ARBA00002388"/>
    </source>
</evidence>
<evidence type="ECO:0000313" key="7">
    <source>
        <dbReference type="EMBL" id="SHE42534.1"/>
    </source>
</evidence>
<dbReference type="CDD" id="cd00317">
    <property type="entry name" value="cyclophilin"/>
    <property type="match status" value="1"/>
</dbReference>